<organism evidence="1 2">
    <name type="scientific">Lactococcus nasutitermitis</name>
    <dbReference type="NCBI Taxonomy" id="1652957"/>
    <lineage>
        <taxon>Bacteria</taxon>
        <taxon>Bacillati</taxon>
        <taxon>Bacillota</taxon>
        <taxon>Bacilli</taxon>
        <taxon>Lactobacillales</taxon>
        <taxon>Streptococcaceae</taxon>
        <taxon>Lactococcus</taxon>
    </lineage>
</organism>
<dbReference type="PANTHER" id="PTHR11102:SF160">
    <property type="entry name" value="ERAD-ASSOCIATED E3 UBIQUITIN-PROTEIN LIGASE COMPONENT HRD3"/>
    <property type="match status" value="1"/>
</dbReference>
<dbReference type="RefSeq" id="WP_244842927.1">
    <property type="nucleotide sequence ID" value="NZ_BOVQ01000010.1"/>
</dbReference>
<dbReference type="InterPro" id="IPR050767">
    <property type="entry name" value="Sel1_AlgK"/>
</dbReference>
<name>A0ABV9JDX9_9LACT</name>
<dbReference type="EMBL" id="JBHSGD010000006">
    <property type="protein sequence ID" value="MFC4652933.1"/>
    <property type="molecule type" value="Genomic_DNA"/>
</dbReference>
<dbReference type="SUPFAM" id="SSF81901">
    <property type="entry name" value="HCP-like"/>
    <property type="match status" value="1"/>
</dbReference>
<protein>
    <submittedName>
        <fullName evidence="1">Tetratricopeptide repeat protein</fullName>
    </submittedName>
</protein>
<dbReference type="InterPro" id="IPR011990">
    <property type="entry name" value="TPR-like_helical_dom_sf"/>
</dbReference>
<evidence type="ECO:0000313" key="2">
    <source>
        <dbReference type="Proteomes" id="UP001595987"/>
    </source>
</evidence>
<dbReference type="Pfam" id="PF08238">
    <property type="entry name" value="Sel1"/>
    <property type="match status" value="4"/>
</dbReference>
<reference evidence="2" key="1">
    <citation type="journal article" date="2019" name="Int. J. Syst. Evol. Microbiol.">
        <title>The Global Catalogue of Microorganisms (GCM) 10K type strain sequencing project: providing services to taxonomists for standard genome sequencing and annotation.</title>
        <authorList>
            <consortium name="The Broad Institute Genomics Platform"/>
            <consortium name="The Broad Institute Genome Sequencing Center for Infectious Disease"/>
            <person name="Wu L."/>
            <person name="Ma J."/>
        </authorList>
    </citation>
    <scope>NUCLEOTIDE SEQUENCE [LARGE SCALE GENOMIC DNA]</scope>
    <source>
        <strain evidence="2">CCUG 63287</strain>
    </source>
</reference>
<dbReference type="SMART" id="SM00671">
    <property type="entry name" value="SEL1"/>
    <property type="match status" value="3"/>
</dbReference>
<proteinExistence type="predicted"/>
<accession>A0ABV9JDX9</accession>
<dbReference type="PANTHER" id="PTHR11102">
    <property type="entry name" value="SEL-1-LIKE PROTEIN"/>
    <property type="match status" value="1"/>
</dbReference>
<comment type="caution">
    <text evidence="1">The sequence shown here is derived from an EMBL/GenBank/DDBJ whole genome shotgun (WGS) entry which is preliminary data.</text>
</comment>
<dbReference type="InterPro" id="IPR006597">
    <property type="entry name" value="Sel1-like"/>
</dbReference>
<keyword evidence="2" id="KW-1185">Reference proteome</keyword>
<gene>
    <name evidence="1" type="ORF">ACFO26_08420</name>
</gene>
<dbReference type="Gene3D" id="1.25.40.10">
    <property type="entry name" value="Tetratricopeptide repeat domain"/>
    <property type="match status" value="1"/>
</dbReference>
<dbReference type="Proteomes" id="UP001595987">
    <property type="component" value="Unassembled WGS sequence"/>
</dbReference>
<sequence length="173" mass="20170">MKTDKTEAYKYYLASAKADVGKAQSCLASFYYYGDGIIKNGEEAFYWYKKAAKHRSPEAWYNLAWMYHYYLGDTKENKLLALEWYKKSAMAGYAEAQNGLGLMYEQGEGVIANKTEALKWYKKSADQGYEYAQWNLRRLYKNDVMAHRLKALTEIEKSDSTRDKNNIISLFDD</sequence>
<evidence type="ECO:0000313" key="1">
    <source>
        <dbReference type="EMBL" id="MFC4652933.1"/>
    </source>
</evidence>